<dbReference type="SMART" id="SM00595">
    <property type="entry name" value="MADF"/>
    <property type="match status" value="1"/>
</dbReference>
<evidence type="ECO:0000259" key="3">
    <source>
        <dbReference type="PROSITE" id="PS50090"/>
    </source>
</evidence>
<feature type="domain" description="Myb-like" evidence="3">
    <location>
        <begin position="23"/>
        <end position="85"/>
    </location>
</feature>
<reference evidence="4" key="1">
    <citation type="submission" date="2019-09" db="EMBL/GenBank/DDBJ databases">
        <authorList>
            <person name="Zhang L."/>
        </authorList>
    </citation>
    <scope>NUCLEOTIDE SEQUENCE</scope>
</reference>
<proteinExistence type="predicted"/>
<evidence type="ECO:0000313" key="4">
    <source>
        <dbReference type="EMBL" id="VVW29173.1"/>
    </source>
</evidence>
<dbReference type="OMA" id="ETAGDHC"/>
<accession>A0A5K1CPZ7</accession>
<dbReference type="EMBL" id="LR721782">
    <property type="protein sequence ID" value="VVW29173.1"/>
    <property type="molecule type" value="Genomic_DNA"/>
</dbReference>
<dbReference type="PANTHER" id="PTHR31307">
    <property type="entry name" value="TRIHELIX TRANSCRIPTION FACTOR ASIL2"/>
    <property type="match status" value="1"/>
</dbReference>
<keyword evidence="1" id="KW-0175">Coiled coil</keyword>
<dbReference type="OrthoDB" id="1901794at2759"/>
<gene>
    <name evidence="4" type="ORF">NYM_LOCUS17029</name>
</gene>
<evidence type="ECO:0000256" key="2">
    <source>
        <dbReference type="SAM" id="MobiDB-lite"/>
    </source>
</evidence>
<feature type="region of interest" description="Disordered" evidence="2">
    <location>
        <begin position="113"/>
        <end position="136"/>
    </location>
</feature>
<dbReference type="Gene3D" id="1.10.10.60">
    <property type="entry name" value="Homeodomain-like"/>
    <property type="match status" value="1"/>
</dbReference>
<dbReference type="InterPro" id="IPR044823">
    <property type="entry name" value="ASIL1/2-like"/>
</dbReference>
<feature type="region of interest" description="Disordered" evidence="2">
    <location>
        <begin position="1"/>
        <end position="22"/>
    </location>
</feature>
<dbReference type="InterPro" id="IPR001005">
    <property type="entry name" value="SANT/Myb"/>
</dbReference>
<dbReference type="InterPro" id="IPR044822">
    <property type="entry name" value="Myb_DNA-bind_4"/>
</dbReference>
<dbReference type="PANTHER" id="PTHR31307:SF49">
    <property type="entry name" value="ALCOHOL DEHYDROGENASE TRANSCRIPTION FACTOR MYB_SANT-LIKE FAMILY PROTEIN"/>
    <property type="match status" value="1"/>
</dbReference>
<dbReference type="FunFam" id="1.10.10.60:FF:000152">
    <property type="entry name" value="Trihelix transcription factor ASIL2"/>
    <property type="match status" value="1"/>
</dbReference>
<dbReference type="Pfam" id="PF13837">
    <property type="entry name" value="Myb_DNA-bind_4"/>
    <property type="match status" value="1"/>
</dbReference>
<organism evidence="4">
    <name type="scientific">Nymphaea colorata</name>
    <name type="common">pocket water lily</name>
    <dbReference type="NCBI Taxonomy" id="210225"/>
    <lineage>
        <taxon>Eukaryota</taxon>
        <taxon>Viridiplantae</taxon>
        <taxon>Streptophyta</taxon>
        <taxon>Embryophyta</taxon>
        <taxon>Tracheophyta</taxon>
        <taxon>Spermatophyta</taxon>
        <taxon>Magnoliopsida</taxon>
        <taxon>Nymphaeales</taxon>
        <taxon>Nymphaeaceae</taxon>
        <taxon>Nymphaea</taxon>
    </lineage>
</organism>
<dbReference type="Gramene" id="NC4G0021960.1">
    <property type="protein sequence ID" value="NC4G0021960.1:cds"/>
    <property type="gene ID" value="NC4G0021960"/>
</dbReference>
<feature type="coiled-coil region" evidence="1">
    <location>
        <begin position="213"/>
        <end position="240"/>
    </location>
</feature>
<dbReference type="AlphaFoldDB" id="A0A5K1CPZ7"/>
<evidence type="ECO:0000256" key="1">
    <source>
        <dbReference type="SAM" id="Coils"/>
    </source>
</evidence>
<feature type="compositionally biased region" description="Low complexity" evidence="2">
    <location>
        <begin position="1"/>
        <end position="10"/>
    </location>
</feature>
<sequence length="271" mass="30759">MAASSSSGGEPSPPAQARRIIPGPWTHEETSNLIDAYQGKWYSLKRGQLRASHWEEVAEAVRLRCGFPEQTKTSTQCRHKMEKLRKRYRTDKQKGFTDNSPWIFFKKMDLMENGPPKVSLPPPKEDSDNTTENGTANTRSLHFLMSNGKLRVPLDGRTASAARETAGDHCPDPGETDFLPRVFRSCSSSKLGFKQTNPISELTSAIKSLGDGFMKLEQMKMEMMREVERMRMEMEMKRTEMIIESQQQIADVFADALYAKKKLKRMSSPDS</sequence>
<name>A0A5K1CPZ7_9MAGN</name>
<protein>
    <recommendedName>
        <fullName evidence="3">Myb-like domain-containing protein</fullName>
    </recommendedName>
</protein>
<dbReference type="PROSITE" id="PS50090">
    <property type="entry name" value="MYB_LIKE"/>
    <property type="match status" value="1"/>
</dbReference>